<name>A0ABD7SBU2_XANVA</name>
<evidence type="ECO:0000256" key="1">
    <source>
        <dbReference type="SAM" id="MobiDB-lite"/>
    </source>
</evidence>
<dbReference type="Proteomes" id="UP000320455">
    <property type="component" value="Unassembled WGS sequence"/>
</dbReference>
<protein>
    <submittedName>
        <fullName evidence="2">Uncharacterized protein</fullName>
    </submittedName>
</protein>
<proteinExistence type="predicted"/>
<feature type="region of interest" description="Disordered" evidence="1">
    <location>
        <begin position="39"/>
        <end position="82"/>
    </location>
</feature>
<evidence type="ECO:0000313" key="2">
    <source>
        <dbReference type="EMBL" id="TWQ53455.1"/>
    </source>
</evidence>
<organism evidence="2 3">
    <name type="scientific">Xanthomonas vasicola</name>
    <dbReference type="NCBI Taxonomy" id="56459"/>
    <lineage>
        <taxon>Bacteria</taxon>
        <taxon>Pseudomonadati</taxon>
        <taxon>Pseudomonadota</taxon>
        <taxon>Gammaproteobacteria</taxon>
        <taxon>Lysobacterales</taxon>
        <taxon>Lysobacteraceae</taxon>
        <taxon>Xanthomonas</taxon>
    </lineage>
</organism>
<keyword evidence="3" id="KW-1185">Reference proteome</keyword>
<evidence type="ECO:0000313" key="3">
    <source>
        <dbReference type="Proteomes" id="UP000320455"/>
    </source>
</evidence>
<accession>A0ABD7SBU2</accession>
<sequence length="108" mass="11661">MTSTLVEPNATLRGATTGFSAYQRAEWSNGPKLKITSKASPVAAGARQTGPERAARCRRRPGRVAQMQQRTERDRRQSQGNYRCMDTQHAECSAAMCSQSGVASGCAP</sequence>
<reference evidence="3" key="1">
    <citation type="journal article" date="2020" name="Phytopathology">
        <title>Genomic acquisitions in emerging populations of Xanthomonas vasicola pv. vasculorum infecting corn in the U.S. and Argentina.</title>
        <authorList>
            <person name="Perez-Quintero A.L."/>
        </authorList>
    </citation>
    <scope>NUCLEOTIDE SEQUENCE [LARGE SCALE GENOMIC DNA]</scope>
    <source>
        <strain evidence="3">Xvh-L</strain>
    </source>
</reference>
<gene>
    <name evidence="2" type="ORF">FQK01_10550</name>
</gene>
<dbReference type="EMBL" id="VOCK01000013">
    <property type="protein sequence ID" value="TWQ53455.1"/>
    <property type="molecule type" value="Genomic_DNA"/>
</dbReference>
<dbReference type="AlphaFoldDB" id="A0ABD7SBU2"/>
<comment type="caution">
    <text evidence="2">The sequence shown here is derived from an EMBL/GenBank/DDBJ whole genome shotgun (WGS) entry which is preliminary data.</text>
</comment>